<dbReference type="RefSeq" id="WP_130023519.1">
    <property type="nucleotide sequence ID" value="NZ_SEWF01000047.1"/>
</dbReference>
<keyword evidence="2" id="KW-1185">Reference proteome</keyword>
<comment type="caution">
    <text evidence="1">The sequence shown here is derived from an EMBL/GenBank/DDBJ whole genome shotgun (WGS) entry which is preliminary data.</text>
</comment>
<dbReference type="EMBL" id="SEWF01000047">
    <property type="protein sequence ID" value="RYU93362.1"/>
    <property type="molecule type" value="Genomic_DNA"/>
</dbReference>
<protein>
    <submittedName>
        <fullName evidence="1">Uncharacterized protein</fullName>
    </submittedName>
</protein>
<sequence>MNRYLNFIEVNNRNIQTNLSQLISEDIYLEDLFKKVEADNQLKSIGIDYAELLYGINNNPNLLKYQELNFLYRWTLNIFWQIYDKGFMRSLVYSEVQNHGFYDFFLLQKTSIIEVFLQELWNFLDPLKKYKFIPKGYILSQPECYNFVSYLCALAVLFNNGNDAKQYLAQETTNHLSKSLLRYNFMQQRIECLQQKEDINEFYQKNKSVLDVIGHYSGFNNYNLLAKSFPIFLELKEKINKIDSDSRICIQDSLYSQ</sequence>
<evidence type="ECO:0000313" key="1">
    <source>
        <dbReference type="EMBL" id="RYU93362.1"/>
    </source>
</evidence>
<dbReference type="Proteomes" id="UP000293162">
    <property type="component" value="Unassembled WGS sequence"/>
</dbReference>
<proteinExistence type="predicted"/>
<organism evidence="1 2">
    <name type="scientific">Emticicia agri</name>
    <dbReference type="NCBI Taxonomy" id="2492393"/>
    <lineage>
        <taxon>Bacteria</taxon>
        <taxon>Pseudomonadati</taxon>
        <taxon>Bacteroidota</taxon>
        <taxon>Cytophagia</taxon>
        <taxon>Cytophagales</taxon>
        <taxon>Leadbetterellaceae</taxon>
        <taxon>Emticicia</taxon>
    </lineage>
</organism>
<accession>A0A4Q5LUQ6</accession>
<gene>
    <name evidence="1" type="ORF">EWM59_22555</name>
</gene>
<name>A0A4Q5LUQ6_9BACT</name>
<reference evidence="1 2" key="1">
    <citation type="submission" date="2019-02" db="EMBL/GenBank/DDBJ databases">
        <title>Bacterial novel species Emticicia sp. 17J42-9 isolated from soil.</title>
        <authorList>
            <person name="Jung H.-Y."/>
        </authorList>
    </citation>
    <scope>NUCLEOTIDE SEQUENCE [LARGE SCALE GENOMIC DNA]</scope>
    <source>
        <strain evidence="1 2">17J42-9</strain>
    </source>
</reference>
<dbReference type="AlphaFoldDB" id="A0A4Q5LUQ6"/>
<evidence type="ECO:0000313" key="2">
    <source>
        <dbReference type="Proteomes" id="UP000293162"/>
    </source>
</evidence>